<dbReference type="GO" id="GO:0004601">
    <property type="term" value="F:peroxidase activity"/>
    <property type="evidence" value="ECO:0007669"/>
    <property type="project" value="UniProtKB-KW"/>
</dbReference>
<dbReference type="AlphaFoldDB" id="A0A1C3X9S1"/>
<keyword evidence="2" id="KW-0575">Peroxidase</keyword>
<gene>
    <name evidence="2" type="ORF">GA0061099_1010230</name>
</gene>
<accession>A0A1C3X9S1</accession>
<keyword evidence="2" id="KW-0560">Oxidoreductase</keyword>
<protein>
    <submittedName>
        <fullName evidence="2">Alkylhydroperoxidase AhpD family core domain-containing protein</fullName>
    </submittedName>
</protein>
<dbReference type="Proteomes" id="UP000183174">
    <property type="component" value="Unassembled WGS sequence"/>
</dbReference>
<organism evidence="2 3">
    <name type="scientific">Bradyrhizobium yuanmingense</name>
    <dbReference type="NCBI Taxonomy" id="108015"/>
    <lineage>
        <taxon>Bacteria</taxon>
        <taxon>Pseudomonadati</taxon>
        <taxon>Pseudomonadota</taxon>
        <taxon>Alphaproteobacteria</taxon>
        <taxon>Hyphomicrobiales</taxon>
        <taxon>Nitrobacteraceae</taxon>
        <taxon>Bradyrhizobium</taxon>
    </lineage>
</organism>
<reference evidence="2 3" key="1">
    <citation type="submission" date="2016-08" db="EMBL/GenBank/DDBJ databases">
        <authorList>
            <person name="Seilhamer J.J."/>
        </authorList>
    </citation>
    <scope>NUCLEOTIDE SEQUENCE [LARGE SCALE GENOMIC DNA]</scope>
    <source>
        <strain evidence="2 3">CCBAU 10071</strain>
    </source>
</reference>
<sequence length="68" mass="7530">MKRETVRASQLNGCAFCMNMHVEEVPHHSECALPLMTLAQPECPRKDAAGFTDPPHGDRASQPRDGRV</sequence>
<dbReference type="Gene3D" id="1.20.1290.10">
    <property type="entry name" value="AhpD-like"/>
    <property type="match status" value="1"/>
</dbReference>
<evidence type="ECO:0000313" key="3">
    <source>
        <dbReference type="Proteomes" id="UP000183174"/>
    </source>
</evidence>
<dbReference type="InterPro" id="IPR029032">
    <property type="entry name" value="AhpD-like"/>
</dbReference>
<name>A0A1C3X9S1_9BRAD</name>
<feature type="region of interest" description="Disordered" evidence="1">
    <location>
        <begin position="44"/>
        <end position="68"/>
    </location>
</feature>
<feature type="compositionally biased region" description="Basic and acidic residues" evidence="1">
    <location>
        <begin position="55"/>
        <end position="68"/>
    </location>
</feature>
<dbReference type="EMBL" id="FMAE01000010">
    <property type="protein sequence ID" value="SCB48876.1"/>
    <property type="molecule type" value="Genomic_DNA"/>
</dbReference>
<dbReference type="SUPFAM" id="SSF69118">
    <property type="entry name" value="AhpD-like"/>
    <property type="match status" value="1"/>
</dbReference>
<evidence type="ECO:0000313" key="2">
    <source>
        <dbReference type="EMBL" id="SCB48876.1"/>
    </source>
</evidence>
<evidence type="ECO:0000256" key="1">
    <source>
        <dbReference type="SAM" id="MobiDB-lite"/>
    </source>
</evidence>
<proteinExistence type="predicted"/>